<dbReference type="SUPFAM" id="SSF54373">
    <property type="entry name" value="FAD-linked reductases, C-terminal domain"/>
    <property type="match status" value="1"/>
</dbReference>
<dbReference type="PANTHER" id="PTHR46056:SF12">
    <property type="entry name" value="LONG-CHAIN-ALCOHOL OXIDASE"/>
    <property type="match status" value="1"/>
</dbReference>
<keyword evidence="3" id="KW-0274">FAD</keyword>
<dbReference type="InterPro" id="IPR000172">
    <property type="entry name" value="GMC_OxRdtase_N"/>
</dbReference>
<gene>
    <name evidence="7" type="ORF">G3A50_04580</name>
</gene>
<dbReference type="KEGG" id="apra:G3A50_04580"/>
<name>A0A6P1YIA4_9HYPH</name>
<accession>A0A6P1YIA4</accession>
<sequence>MRADPLDRDALTAEVLIVGAGLSGGVVARRLVEAGVDVLCLEQGPRPDPAAYRGEQDDWELTSLGPWSASPNIRRGPGDYLIDDSRSDIKPMMYNGVGGGTVLYGAQWMRFMPSDFRTYSTDGVGEDWPLSYEELAPFYDRIDVDFGVSGRNGDPAMPPQPDYPMEALPLSPVGRKVMEGHAKLGWHCWPGSNAITSRPYQGRQPCVQLGVCGQGCPVGAKTSVDITHWPLAEARGARLVTGVRVARVTLDAHGRANGAVFKGADGVERKARAPTVILAGNAIGTARLLLASRSARFPNGLANGSGLVGKRLMLHPFSRAVGLFDEPLESWQGHWGQTVYSLEFAATRADSGFVRGAKWNLGPSGGPLGAALFPWPNEPLWGEALHRHVDAWLGRSGVWGIICEDLPEEANRVEIDPARLDIDGNPIPILHYSLSENSRAMLAFNLARAEESLQASGASRTLSVPLLPDYGWHPLGTCRMGDDPTTSVVDRFGASQDVPGLHIVDGSILVTGSCANPAATIAALSLRAAEYLIATRGKPR</sequence>
<protein>
    <submittedName>
        <fullName evidence="7">GMC family oxidoreductase</fullName>
    </submittedName>
</protein>
<keyword evidence="2" id="KW-0285">Flavoprotein</keyword>
<dbReference type="RefSeq" id="WP_163074166.1">
    <property type="nucleotide sequence ID" value="NZ_CP048630.1"/>
</dbReference>
<dbReference type="InterPro" id="IPR036188">
    <property type="entry name" value="FAD/NAD-bd_sf"/>
</dbReference>
<feature type="domain" description="Glucose-methanol-choline oxidoreductase N-terminal" evidence="5">
    <location>
        <begin position="17"/>
        <end position="316"/>
    </location>
</feature>
<evidence type="ECO:0000256" key="3">
    <source>
        <dbReference type="ARBA" id="ARBA00022827"/>
    </source>
</evidence>
<dbReference type="GO" id="GO:0050660">
    <property type="term" value="F:flavin adenine dinucleotide binding"/>
    <property type="evidence" value="ECO:0007669"/>
    <property type="project" value="InterPro"/>
</dbReference>
<evidence type="ECO:0000259" key="5">
    <source>
        <dbReference type="Pfam" id="PF00732"/>
    </source>
</evidence>
<comment type="similarity">
    <text evidence="1">Belongs to the GMC oxidoreductase family.</text>
</comment>
<evidence type="ECO:0000256" key="4">
    <source>
        <dbReference type="ARBA" id="ARBA00023002"/>
    </source>
</evidence>
<evidence type="ECO:0000256" key="1">
    <source>
        <dbReference type="ARBA" id="ARBA00010790"/>
    </source>
</evidence>
<organism evidence="7 8">
    <name type="scientific">Ancylobacter pratisalsi</name>
    <dbReference type="NCBI Taxonomy" id="1745854"/>
    <lineage>
        <taxon>Bacteria</taxon>
        <taxon>Pseudomonadati</taxon>
        <taxon>Pseudomonadota</taxon>
        <taxon>Alphaproteobacteria</taxon>
        <taxon>Hyphomicrobiales</taxon>
        <taxon>Xanthobacteraceae</taxon>
        <taxon>Ancylobacter</taxon>
    </lineage>
</organism>
<dbReference type="Pfam" id="PF00732">
    <property type="entry name" value="GMC_oxred_N"/>
    <property type="match status" value="1"/>
</dbReference>
<keyword evidence="4" id="KW-0560">Oxidoreductase</keyword>
<feature type="domain" description="Glucose-methanol-choline oxidoreductase C-terminal" evidence="6">
    <location>
        <begin position="407"/>
        <end position="524"/>
    </location>
</feature>
<dbReference type="GO" id="GO:0016614">
    <property type="term" value="F:oxidoreductase activity, acting on CH-OH group of donors"/>
    <property type="evidence" value="ECO:0007669"/>
    <property type="project" value="InterPro"/>
</dbReference>
<dbReference type="SUPFAM" id="SSF51905">
    <property type="entry name" value="FAD/NAD(P)-binding domain"/>
    <property type="match status" value="1"/>
</dbReference>
<evidence type="ECO:0000313" key="7">
    <source>
        <dbReference type="EMBL" id="QIB33068.1"/>
    </source>
</evidence>
<proteinExistence type="inferred from homology"/>
<dbReference type="EMBL" id="CP048630">
    <property type="protein sequence ID" value="QIB33068.1"/>
    <property type="molecule type" value="Genomic_DNA"/>
</dbReference>
<evidence type="ECO:0000259" key="6">
    <source>
        <dbReference type="Pfam" id="PF05199"/>
    </source>
</evidence>
<keyword evidence="8" id="KW-1185">Reference proteome</keyword>
<dbReference type="Pfam" id="PF05199">
    <property type="entry name" value="GMC_oxred_C"/>
    <property type="match status" value="1"/>
</dbReference>
<evidence type="ECO:0000313" key="8">
    <source>
        <dbReference type="Proteomes" id="UP000464751"/>
    </source>
</evidence>
<dbReference type="AlphaFoldDB" id="A0A6P1YIA4"/>
<dbReference type="Gene3D" id="3.50.50.60">
    <property type="entry name" value="FAD/NAD(P)-binding domain"/>
    <property type="match status" value="2"/>
</dbReference>
<dbReference type="PANTHER" id="PTHR46056">
    <property type="entry name" value="LONG-CHAIN-ALCOHOL OXIDASE"/>
    <property type="match status" value="1"/>
</dbReference>
<reference evidence="7 8" key="1">
    <citation type="submission" date="2020-02" db="EMBL/GenBank/DDBJ databases">
        <authorList>
            <person name="Li G."/>
        </authorList>
    </citation>
    <scope>NUCLEOTIDE SEQUENCE [LARGE SCALE GENOMIC DNA]</scope>
    <source>
        <strain evidence="7 8">DSM 102029</strain>
    </source>
</reference>
<evidence type="ECO:0000256" key="2">
    <source>
        <dbReference type="ARBA" id="ARBA00022630"/>
    </source>
</evidence>
<dbReference type="InterPro" id="IPR007867">
    <property type="entry name" value="GMC_OxRtase_C"/>
</dbReference>
<dbReference type="Proteomes" id="UP000464751">
    <property type="component" value="Chromosome"/>
</dbReference>